<evidence type="ECO:0000313" key="10">
    <source>
        <dbReference type="Proteomes" id="UP000450917"/>
    </source>
</evidence>
<evidence type="ECO:0000256" key="5">
    <source>
        <dbReference type="ARBA" id="ARBA00022989"/>
    </source>
</evidence>
<dbReference type="Gene3D" id="1.20.1250.20">
    <property type="entry name" value="MFS general substrate transporter like domains"/>
    <property type="match status" value="2"/>
</dbReference>
<dbReference type="InterPro" id="IPR020846">
    <property type="entry name" value="MFS_dom"/>
</dbReference>
<keyword evidence="2" id="KW-0813">Transport</keyword>
<evidence type="ECO:0000313" key="9">
    <source>
        <dbReference type="EMBL" id="MUG73289.1"/>
    </source>
</evidence>
<feature type="transmembrane region" description="Helical" evidence="7">
    <location>
        <begin position="135"/>
        <end position="154"/>
    </location>
</feature>
<feature type="transmembrane region" description="Helical" evidence="7">
    <location>
        <begin position="303"/>
        <end position="322"/>
    </location>
</feature>
<sequence>MNKEVISAIKVLFIAFLAYLFSYMDRMAWAPIIPLASKDLGINAAQAGSLMTAFYLGYVITQVPGGYLTDKYGYRKMLLTSFLITGFFTILTSFVHSYGLAFLVRFIAGMGSGAIFSAGIVAITDWFTEKRRGAAMGFFMTSTSFGISLVNLFVPSVAHGFGWRTAFLITGSLPFIGLILGYFLLKERTPVHQISKKQSTSWHDIVSLLKNKNIILMGIAGLGGQWATVGTATWANTYLIKSLHLSLVEAGAIMSLFGTAALLCKPLTGFLSDYLDRKSLAVGILLLAVPVLSWFGANQNISILYFIAPMMGICVYAFYPVLQTIIYNLVDRRLVGTTSGLVNGMWQIGSLTAPLAVGAVIDATQNYFYCFLTLAAGPLLGAIATILIKVEKKTVADKVDTKETALLVEAQKIS</sequence>
<dbReference type="EMBL" id="WNZX01000023">
    <property type="protein sequence ID" value="MUG73289.1"/>
    <property type="molecule type" value="Genomic_DNA"/>
</dbReference>
<evidence type="ECO:0000256" key="2">
    <source>
        <dbReference type="ARBA" id="ARBA00022448"/>
    </source>
</evidence>
<dbReference type="PANTHER" id="PTHR43124:SF3">
    <property type="entry name" value="CHLORAMPHENICOL EFFLUX PUMP RV0191"/>
    <property type="match status" value="1"/>
</dbReference>
<feature type="transmembrane region" description="Helical" evidence="7">
    <location>
        <begin position="334"/>
        <end position="360"/>
    </location>
</feature>
<keyword evidence="10" id="KW-1185">Reference proteome</keyword>
<dbReference type="PROSITE" id="PS50850">
    <property type="entry name" value="MFS"/>
    <property type="match status" value="1"/>
</dbReference>
<evidence type="ECO:0000259" key="8">
    <source>
        <dbReference type="PROSITE" id="PS50850"/>
    </source>
</evidence>
<evidence type="ECO:0000256" key="4">
    <source>
        <dbReference type="ARBA" id="ARBA00022692"/>
    </source>
</evidence>
<proteinExistence type="predicted"/>
<feature type="transmembrane region" description="Helical" evidence="7">
    <location>
        <begin position="366"/>
        <end position="388"/>
    </location>
</feature>
<dbReference type="RefSeq" id="WP_127609956.1">
    <property type="nucleotide sequence ID" value="NZ_JARTHJ010000021.1"/>
</dbReference>
<feature type="domain" description="Major facilitator superfamily (MFS) profile" evidence="8">
    <location>
        <begin position="11"/>
        <end position="393"/>
    </location>
</feature>
<feature type="transmembrane region" description="Helical" evidence="7">
    <location>
        <begin position="247"/>
        <end position="268"/>
    </location>
</feature>
<comment type="subcellular location">
    <subcellularLocation>
        <location evidence="1">Cell membrane</location>
        <topology evidence="1">Multi-pass membrane protein</topology>
    </subcellularLocation>
</comment>
<gene>
    <name evidence="9" type="ORF">GNP93_21890</name>
</gene>
<keyword evidence="3" id="KW-1003">Cell membrane</keyword>
<name>A0A7X2ZE58_9BACL</name>
<dbReference type="AlphaFoldDB" id="A0A7X2ZE58"/>
<dbReference type="Proteomes" id="UP000450917">
    <property type="component" value="Unassembled WGS sequence"/>
</dbReference>
<feature type="transmembrane region" description="Helical" evidence="7">
    <location>
        <begin position="44"/>
        <end position="65"/>
    </location>
</feature>
<accession>A0A7X2ZE58</accession>
<dbReference type="InterPro" id="IPR050189">
    <property type="entry name" value="MFS_Efflux_Transporters"/>
</dbReference>
<keyword evidence="5 7" id="KW-1133">Transmembrane helix</keyword>
<dbReference type="InterPro" id="IPR011701">
    <property type="entry name" value="MFS"/>
</dbReference>
<dbReference type="Pfam" id="PF07690">
    <property type="entry name" value="MFS_1"/>
    <property type="match status" value="1"/>
</dbReference>
<keyword evidence="4 7" id="KW-0812">Transmembrane</keyword>
<evidence type="ECO:0000256" key="7">
    <source>
        <dbReference type="SAM" id="Phobius"/>
    </source>
</evidence>
<evidence type="ECO:0000256" key="1">
    <source>
        <dbReference type="ARBA" id="ARBA00004651"/>
    </source>
</evidence>
<dbReference type="InterPro" id="IPR000849">
    <property type="entry name" value="Sugar_P_transporter"/>
</dbReference>
<protein>
    <submittedName>
        <fullName evidence="9">MFS transporter</fullName>
    </submittedName>
</protein>
<dbReference type="SUPFAM" id="SSF103473">
    <property type="entry name" value="MFS general substrate transporter"/>
    <property type="match status" value="1"/>
</dbReference>
<reference evidence="9 10" key="1">
    <citation type="submission" date="2019-11" db="EMBL/GenBank/DDBJ databases">
        <title>Draft genome sequences of five Paenibacillus species of dairy origin.</title>
        <authorList>
            <person name="Olajide A.M."/>
            <person name="Chen S."/>
            <person name="Lapointe G."/>
        </authorList>
    </citation>
    <scope>NUCLEOTIDE SEQUENCE [LARGE SCALE GENOMIC DNA]</scope>
    <source>
        <strain evidence="9 10">2CS3</strain>
    </source>
</reference>
<feature type="transmembrane region" description="Helical" evidence="7">
    <location>
        <begin position="166"/>
        <end position="185"/>
    </location>
</feature>
<keyword evidence="6 7" id="KW-0472">Membrane</keyword>
<feature type="transmembrane region" description="Helical" evidence="7">
    <location>
        <begin position="77"/>
        <end position="96"/>
    </location>
</feature>
<dbReference type="GO" id="GO:0022857">
    <property type="term" value="F:transmembrane transporter activity"/>
    <property type="evidence" value="ECO:0007669"/>
    <property type="project" value="InterPro"/>
</dbReference>
<organism evidence="9 10">
    <name type="scientific">Paenibacillus validus</name>
    <dbReference type="NCBI Taxonomy" id="44253"/>
    <lineage>
        <taxon>Bacteria</taxon>
        <taxon>Bacillati</taxon>
        <taxon>Bacillota</taxon>
        <taxon>Bacilli</taxon>
        <taxon>Bacillales</taxon>
        <taxon>Paenibacillaceae</taxon>
        <taxon>Paenibacillus</taxon>
    </lineage>
</organism>
<feature type="transmembrane region" description="Helical" evidence="7">
    <location>
        <begin position="7"/>
        <end position="24"/>
    </location>
</feature>
<dbReference type="InterPro" id="IPR036259">
    <property type="entry name" value="MFS_trans_sf"/>
</dbReference>
<evidence type="ECO:0000256" key="3">
    <source>
        <dbReference type="ARBA" id="ARBA00022475"/>
    </source>
</evidence>
<feature type="transmembrane region" description="Helical" evidence="7">
    <location>
        <begin position="102"/>
        <end position="123"/>
    </location>
</feature>
<comment type="caution">
    <text evidence="9">The sequence shown here is derived from an EMBL/GenBank/DDBJ whole genome shotgun (WGS) entry which is preliminary data.</text>
</comment>
<dbReference type="GO" id="GO:0005886">
    <property type="term" value="C:plasma membrane"/>
    <property type="evidence" value="ECO:0007669"/>
    <property type="project" value="UniProtKB-SubCell"/>
</dbReference>
<dbReference type="PIRSF" id="PIRSF002808">
    <property type="entry name" value="Hexose_phosphate_transp"/>
    <property type="match status" value="1"/>
</dbReference>
<feature type="transmembrane region" description="Helical" evidence="7">
    <location>
        <begin position="214"/>
        <end position="235"/>
    </location>
</feature>
<dbReference type="PANTHER" id="PTHR43124">
    <property type="entry name" value="PURINE EFFLUX PUMP PBUE"/>
    <property type="match status" value="1"/>
</dbReference>
<evidence type="ECO:0000256" key="6">
    <source>
        <dbReference type="ARBA" id="ARBA00023136"/>
    </source>
</evidence>
<feature type="transmembrane region" description="Helical" evidence="7">
    <location>
        <begin position="280"/>
        <end position="297"/>
    </location>
</feature>